<dbReference type="NCBIfam" id="TIGR02167">
    <property type="entry name" value="Liste_lipo_26"/>
    <property type="match status" value="1"/>
</dbReference>
<sequence length="222" mass="25069">MTHIEDIENYFNNLDDNVTCFAYYFENTNNEAVDIVLPLYYNEATVGSNNPPNLANTNDVLYNMSIEYNINDGPDIPFKENVTNIFNSVEDIKINITDGNITDGNIVYVKLIPNNDSFIDGIHFNLNNTNATQTELYGIHVGNMRLINEQGSGADYFNTCQNLTVWYKNDEIQMLKNVTSLSYCFNGCTSFNGDISNWNTSKVIDMSHMFSGCNSFNGDISN</sequence>
<accession>A0A6C0AD32</accession>
<dbReference type="InterPro" id="IPR011889">
    <property type="entry name" value="Liste_lipo_26"/>
</dbReference>
<reference evidence="1" key="1">
    <citation type="journal article" date="2020" name="Nature">
        <title>Giant virus diversity and host interactions through global metagenomics.</title>
        <authorList>
            <person name="Schulz F."/>
            <person name="Roux S."/>
            <person name="Paez-Espino D."/>
            <person name="Jungbluth S."/>
            <person name="Walsh D.A."/>
            <person name="Denef V.J."/>
            <person name="McMahon K.D."/>
            <person name="Konstantinidis K.T."/>
            <person name="Eloe-Fadrosh E.A."/>
            <person name="Kyrpides N.C."/>
            <person name="Woyke T."/>
        </authorList>
    </citation>
    <scope>NUCLEOTIDE SEQUENCE</scope>
    <source>
        <strain evidence="1">GVMAG-S-1004661-13</strain>
    </source>
</reference>
<dbReference type="InterPro" id="IPR005046">
    <property type="entry name" value="DUF285"/>
</dbReference>
<dbReference type="AlphaFoldDB" id="A0A6C0AD32"/>
<evidence type="ECO:0008006" key="2">
    <source>
        <dbReference type="Google" id="ProtNLM"/>
    </source>
</evidence>
<dbReference type="EMBL" id="MN740549">
    <property type="protein sequence ID" value="QHS77461.1"/>
    <property type="molecule type" value="Genomic_DNA"/>
</dbReference>
<dbReference type="Pfam" id="PF03382">
    <property type="entry name" value="DUF285"/>
    <property type="match status" value="1"/>
</dbReference>
<proteinExistence type="predicted"/>
<name>A0A6C0AD32_9ZZZZ</name>
<organism evidence="1">
    <name type="scientific">viral metagenome</name>
    <dbReference type="NCBI Taxonomy" id="1070528"/>
    <lineage>
        <taxon>unclassified sequences</taxon>
        <taxon>metagenomes</taxon>
        <taxon>organismal metagenomes</taxon>
    </lineage>
</organism>
<evidence type="ECO:0000313" key="1">
    <source>
        <dbReference type="EMBL" id="QHS77461.1"/>
    </source>
</evidence>
<protein>
    <recommendedName>
        <fullName evidence="2">BspA family leucine-rich repeat surface protein</fullName>
    </recommendedName>
</protein>